<dbReference type="Gene3D" id="1.50.10.10">
    <property type="match status" value="1"/>
</dbReference>
<comment type="caution">
    <text evidence="1">The sequence shown here is derived from an EMBL/GenBank/DDBJ whole genome shotgun (WGS) entry which is preliminary data.</text>
</comment>
<dbReference type="InterPro" id="IPR012341">
    <property type="entry name" value="6hp_glycosidase-like_sf"/>
</dbReference>
<proteinExistence type="predicted"/>
<accession>A0ABD5V2B1</accession>
<reference evidence="1 2" key="1">
    <citation type="journal article" date="2019" name="Int. J. Syst. Evol. Microbiol.">
        <title>The Global Catalogue of Microorganisms (GCM) 10K type strain sequencing project: providing services to taxonomists for standard genome sequencing and annotation.</title>
        <authorList>
            <consortium name="The Broad Institute Genomics Platform"/>
            <consortium name="The Broad Institute Genome Sequencing Center for Infectious Disease"/>
            <person name="Wu L."/>
            <person name="Ma J."/>
        </authorList>
    </citation>
    <scope>NUCLEOTIDE SEQUENCE [LARGE SCALE GENOMIC DNA]</scope>
    <source>
        <strain evidence="1 2">CGMCC 1.3240</strain>
    </source>
</reference>
<name>A0ABD5V2B1_9EURY</name>
<dbReference type="EMBL" id="JBHSXQ010000002">
    <property type="protein sequence ID" value="MFC6904976.1"/>
    <property type="molecule type" value="Genomic_DNA"/>
</dbReference>
<dbReference type="AlphaFoldDB" id="A0ABD5V2B1"/>
<dbReference type="Proteomes" id="UP001596312">
    <property type="component" value="Unassembled WGS sequence"/>
</dbReference>
<sequence length="373" mass="41205">MTRRGLRYYPIEVARRLRHYAEKRLYGYADRGTLAEAAASILAERAANGFRAGGHFQGVWPRDLCFAAPGLVASGLGDELRVTTEGLVERVAESGTFYTDFHDGFEAATPAEGVDTFPALVVLLDETGGIDPHGDAVAALAEFHRRKFFDPGSGIVDGAGSAWWDSAADPREAYNTAMLLTALERLAERGVETAYAGWGSAIREGLSGLWNGRFFDEARGSSVLACDANVVPLYFGLVGDRRAERIVGALDDLRTEHGLRMRERPFSYGEVHPYFLLHRDYHDGVWPWNSFMYANGLVRYGFDGRAEREVERVERRLRPYGTFLEALAPDGTAYERRGYASAEDFTVAAALWTEYRVRTGRPPDSIAADGAPS</sequence>
<evidence type="ECO:0000313" key="2">
    <source>
        <dbReference type="Proteomes" id="UP001596312"/>
    </source>
</evidence>
<evidence type="ECO:0000313" key="1">
    <source>
        <dbReference type="EMBL" id="MFC6904976.1"/>
    </source>
</evidence>
<dbReference type="RefSeq" id="WP_340603491.1">
    <property type="nucleotide sequence ID" value="NZ_JBBMXV010000002.1"/>
</dbReference>
<keyword evidence="2" id="KW-1185">Reference proteome</keyword>
<protein>
    <submittedName>
        <fullName evidence="1">Uncharacterized protein</fullName>
    </submittedName>
</protein>
<dbReference type="InterPro" id="IPR008928">
    <property type="entry name" value="6-hairpin_glycosidase_sf"/>
</dbReference>
<gene>
    <name evidence="1" type="ORF">ACFQGH_07140</name>
</gene>
<organism evidence="1 2">
    <name type="scientific">Halalkalicoccus tibetensis</name>
    <dbReference type="NCBI Taxonomy" id="175632"/>
    <lineage>
        <taxon>Archaea</taxon>
        <taxon>Methanobacteriati</taxon>
        <taxon>Methanobacteriota</taxon>
        <taxon>Stenosarchaea group</taxon>
        <taxon>Halobacteria</taxon>
        <taxon>Halobacteriales</taxon>
        <taxon>Halococcaceae</taxon>
        <taxon>Halalkalicoccus</taxon>
    </lineage>
</organism>
<dbReference type="SUPFAM" id="SSF48208">
    <property type="entry name" value="Six-hairpin glycosidases"/>
    <property type="match status" value="1"/>
</dbReference>